<evidence type="ECO:0000313" key="2">
    <source>
        <dbReference type="Proteomes" id="UP000886998"/>
    </source>
</evidence>
<name>A0A8X6YYX7_9ARAC</name>
<protein>
    <submittedName>
        <fullName evidence="1">Uncharacterized protein</fullName>
    </submittedName>
</protein>
<dbReference type="AlphaFoldDB" id="A0A8X6YYX7"/>
<dbReference type="Proteomes" id="UP000886998">
    <property type="component" value="Unassembled WGS sequence"/>
</dbReference>
<dbReference type="EMBL" id="BMAV01023612">
    <property type="protein sequence ID" value="GFY79517.1"/>
    <property type="molecule type" value="Genomic_DNA"/>
</dbReference>
<organism evidence="1 2">
    <name type="scientific">Trichonephila inaurata madagascariensis</name>
    <dbReference type="NCBI Taxonomy" id="2747483"/>
    <lineage>
        <taxon>Eukaryota</taxon>
        <taxon>Metazoa</taxon>
        <taxon>Ecdysozoa</taxon>
        <taxon>Arthropoda</taxon>
        <taxon>Chelicerata</taxon>
        <taxon>Arachnida</taxon>
        <taxon>Araneae</taxon>
        <taxon>Araneomorphae</taxon>
        <taxon>Entelegynae</taxon>
        <taxon>Araneoidea</taxon>
        <taxon>Nephilidae</taxon>
        <taxon>Trichonephila</taxon>
        <taxon>Trichonephila inaurata</taxon>
    </lineage>
</organism>
<sequence length="115" mass="13230">MSHSMPFRNVEEALKYSYTLSDEEELIDISQLPPEESGCLTDKEDNDEDTFQFVLPADVCSKIEISTNIDDNEISHENIFDPEEPSALKGMSSWKGKLKSNEINVELRWRKKGKF</sequence>
<accession>A0A8X6YYX7</accession>
<dbReference type="OrthoDB" id="10057240at2759"/>
<evidence type="ECO:0000313" key="1">
    <source>
        <dbReference type="EMBL" id="GFY79517.1"/>
    </source>
</evidence>
<proteinExistence type="predicted"/>
<keyword evidence="2" id="KW-1185">Reference proteome</keyword>
<gene>
    <name evidence="1" type="primary">NCL1_46819</name>
    <name evidence="1" type="ORF">TNIN_178401</name>
</gene>
<reference evidence="1" key="1">
    <citation type="submission" date="2020-08" db="EMBL/GenBank/DDBJ databases">
        <title>Multicomponent nature underlies the extraordinary mechanical properties of spider dragline silk.</title>
        <authorList>
            <person name="Kono N."/>
            <person name="Nakamura H."/>
            <person name="Mori M."/>
            <person name="Yoshida Y."/>
            <person name="Ohtoshi R."/>
            <person name="Malay A.D."/>
            <person name="Moran D.A.P."/>
            <person name="Tomita M."/>
            <person name="Numata K."/>
            <person name="Arakawa K."/>
        </authorList>
    </citation>
    <scope>NUCLEOTIDE SEQUENCE</scope>
</reference>
<comment type="caution">
    <text evidence="1">The sequence shown here is derived from an EMBL/GenBank/DDBJ whole genome shotgun (WGS) entry which is preliminary data.</text>
</comment>